<feature type="transmembrane region" description="Helical" evidence="2">
    <location>
        <begin position="184"/>
        <end position="209"/>
    </location>
</feature>
<name>A0A5M9RBC7_9GAMM</name>
<evidence type="ECO:0000256" key="1">
    <source>
        <dbReference type="ARBA" id="ARBA00010690"/>
    </source>
</evidence>
<dbReference type="AlphaFoldDB" id="A0A5M9RBC7"/>
<dbReference type="Gene3D" id="3.40.1690.10">
    <property type="entry name" value="secretion proteins EscU"/>
    <property type="match status" value="1"/>
</dbReference>
<dbReference type="SUPFAM" id="SSF160544">
    <property type="entry name" value="EscU C-terminal domain-like"/>
    <property type="match status" value="1"/>
</dbReference>
<feature type="transmembrane region" description="Helical" evidence="2">
    <location>
        <begin position="88"/>
        <end position="110"/>
    </location>
</feature>
<dbReference type="InterPro" id="IPR006135">
    <property type="entry name" value="T3SS_substrate_exporter"/>
</dbReference>
<protein>
    <submittedName>
        <fullName evidence="3">EscU/YscU/HrcU family type III secretion system export apparatus switch protein</fullName>
    </submittedName>
</protein>
<dbReference type="InterPro" id="IPR029025">
    <property type="entry name" value="T3SS_substrate_exporter_C"/>
</dbReference>
<feature type="transmembrane region" description="Helical" evidence="2">
    <location>
        <begin position="29"/>
        <end position="50"/>
    </location>
</feature>
<organism evidence="3 4">
    <name type="scientific">Morganella psychrotolerans</name>
    <dbReference type="NCBI Taxonomy" id="368603"/>
    <lineage>
        <taxon>Bacteria</taxon>
        <taxon>Pseudomonadati</taxon>
        <taxon>Pseudomonadota</taxon>
        <taxon>Gammaproteobacteria</taxon>
        <taxon>Enterobacterales</taxon>
        <taxon>Morganellaceae</taxon>
        <taxon>Morganella</taxon>
    </lineage>
</organism>
<accession>A0A5M9RBC7</accession>
<dbReference type="PRINTS" id="PR00950">
    <property type="entry name" value="TYPE3IMSPROT"/>
</dbReference>
<dbReference type="PANTHER" id="PTHR30531:SF14">
    <property type="entry name" value="SURFACE PRESENTATION OF ANTIGENS PROTEIN SPAS"/>
    <property type="match status" value="1"/>
</dbReference>
<gene>
    <name evidence="3" type="ORF">F4V73_08350</name>
</gene>
<feature type="transmembrane region" description="Helical" evidence="2">
    <location>
        <begin position="145"/>
        <end position="164"/>
    </location>
</feature>
<dbReference type="RefSeq" id="WP_150384788.1">
    <property type="nucleotide sequence ID" value="NZ_BAAAFS010000001.1"/>
</dbReference>
<sequence>MSGEKTEQPTTKKRRDSRKQGMVFKSRELLLFLTSLCQITGLIFFAPQLYAGFYVLLQYILEQSVTGSLTFVISHTATLFIQELLHPLLFLAAIFIAGIIISHVIQFGLLMNISALKVDISNISPHKGIKKIISLNNVWEFIKSVIKVSLLAVLLFRVLLYHYPTFSRLVTVNIQENLVVTHHIGMILLYLFFAGLFIIVLADFVISLYGHSKKMLMSREEIKNEYKESEGNSEIKSKRRQIHKEIQQQDMRTAVKKSRCIVVNPTHYAVGIDYREEKTPLPVITFKEQNDIALIIRQIAREEGIPLIEKKYLARYLYRFGHTGSAVPPATLELIAEILYWLEKSDQDKAESAD</sequence>
<proteinExistence type="inferred from homology"/>
<dbReference type="EMBL" id="VXKB01000001">
    <property type="protein sequence ID" value="KAA8717823.1"/>
    <property type="molecule type" value="Genomic_DNA"/>
</dbReference>
<keyword evidence="2" id="KW-0472">Membrane</keyword>
<evidence type="ECO:0000313" key="3">
    <source>
        <dbReference type="EMBL" id="KAA8717823.1"/>
    </source>
</evidence>
<dbReference type="PANTHER" id="PTHR30531">
    <property type="entry name" value="FLAGELLAR BIOSYNTHETIC PROTEIN FLHB"/>
    <property type="match status" value="1"/>
</dbReference>
<dbReference type="GO" id="GO:0005886">
    <property type="term" value="C:plasma membrane"/>
    <property type="evidence" value="ECO:0007669"/>
    <property type="project" value="TreeGrafter"/>
</dbReference>
<evidence type="ECO:0000256" key="2">
    <source>
        <dbReference type="SAM" id="Phobius"/>
    </source>
</evidence>
<dbReference type="Pfam" id="PF01312">
    <property type="entry name" value="Bac_export_2"/>
    <property type="match status" value="1"/>
</dbReference>
<keyword evidence="2" id="KW-0812">Transmembrane</keyword>
<keyword evidence="2" id="KW-1133">Transmembrane helix</keyword>
<comment type="caution">
    <text evidence="3">The sequence shown here is derived from an EMBL/GenBank/DDBJ whole genome shotgun (WGS) entry which is preliminary data.</text>
</comment>
<reference evidence="3 4" key="1">
    <citation type="submission" date="2019-09" db="EMBL/GenBank/DDBJ databases">
        <title>Draft genome sequence of various Type strains from the CCUG.</title>
        <authorList>
            <person name="Pineiro-Iglesias B."/>
            <person name="Tunovic T."/>
            <person name="Unosson C."/>
            <person name="Inganas E."/>
            <person name="Ohlen M."/>
            <person name="Cardew S."/>
            <person name="Jensie-Markopoulos S."/>
            <person name="Salva-Serra F."/>
            <person name="Jaen-Luchoro D."/>
            <person name="Karlsson R."/>
            <person name="Svensson-Stadler L."/>
            <person name="Chun J."/>
            <person name="Moore E."/>
        </authorList>
    </citation>
    <scope>NUCLEOTIDE SEQUENCE [LARGE SCALE GENOMIC DNA]</scope>
    <source>
        <strain evidence="3 4">CCUG 53682T</strain>
    </source>
</reference>
<comment type="similarity">
    <text evidence="1">Belongs to the type III secretion exporter family.</text>
</comment>
<evidence type="ECO:0000313" key="4">
    <source>
        <dbReference type="Proteomes" id="UP000322181"/>
    </source>
</evidence>
<dbReference type="GO" id="GO:0009306">
    <property type="term" value="P:protein secretion"/>
    <property type="evidence" value="ECO:0007669"/>
    <property type="project" value="InterPro"/>
</dbReference>
<dbReference type="Proteomes" id="UP000322181">
    <property type="component" value="Unassembled WGS sequence"/>
</dbReference>